<accession>A0A382HJT9</accession>
<feature type="transmembrane region" description="Helical" evidence="2">
    <location>
        <begin position="191"/>
        <end position="212"/>
    </location>
</feature>
<protein>
    <submittedName>
        <fullName evidence="3">Uncharacterized protein</fullName>
    </submittedName>
</protein>
<feature type="non-terminal residue" evidence="3">
    <location>
        <position position="241"/>
    </location>
</feature>
<keyword evidence="1" id="KW-0175">Coiled coil</keyword>
<dbReference type="EMBL" id="UINC01061591">
    <property type="protein sequence ID" value="SVB87325.1"/>
    <property type="molecule type" value="Genomic_DNA"/>
</dbReference>
<keyword evidence="2" id="KW-0472">Membrane</keyword>
<proteinExistence type="predicted"/>
<organism evidence="3">
    <name type="scientific">marine metagenome</name>
    <dbReference type="NCBI Taxonomy" id="408172"/>
    <lineage>
        <taxon>unclassified sequences</taxon>
        <taxon>metagenomes</taxon>
        <taxon>ecological metagenomes</taxon>
    </lineage>
</organism>
<feature type="transmembrane region" description="Helical" evidence="2">
    <location>
        <begin position="218"/>
        <end position="240"/>
    </location>
</feature>
<evidence type="ECO:0000256" key="1">
    <source>
        <dbReference type="SAM" id="Coils"/>
    </source>
</evidence>
<reference evidence="3" key="1">
    <citation type="submission" date="2018-05" db="EMBL/GenBank/DDBJ databases">
        <authorList>
            <person name="Lanie J.A."/>
            <person name="Ng W.-L."/>
            <person name="Kazmierczak K.M."/>
            <person name="Andrzejewski T.M."/>
            <person name="Davidsen T.M."/>
            <person name="Wayne K.J."/>
            <person name="Tettelin H."/>
            <person name="Glass J.I."/>
            <person name="Rusch D."/>
            <person name="Podicherti R."/>
            <person name="Tsui H.-C.T."/>
            <person name="Winkler M.E."/>
        </authorList>
    </citation>
    <scope>NUCLEOTIDE SEQUENCE</scope>
</reference>
<name>A0A382HJT9_9ZZZZ</name>
<gene>
    <name evidence="3" type="ORF">METZ01_LOCUS240179</name>
</gene>
<keyword evidence="2" id="KW-0812">Transmembrane</keyword>
<evidence type="ECO:0000256" key="2">
    <source>
        <dbReference type="SAM" id="Phobius"/>
    </source>
</evidence>
<evidence type="ECO:0000313" key="3">
    <source>
        <dbReference type="EMBL" id="SVB87325.1"/>
    </source>
</evidence>
<feature type="coiled-coil region" evidence="1">
    <location>
        <begin position="35"/>
        <end position="69"/>
    </location>
</feature>
<dbReference type="AlphaFoldDB" id="A0A382HJT9"/>
<sequence length="241" mass="27314">MTYSTTMLESAEKGLGLLKSKSLKIIKKIRKSNEVENKEKEEKKVLEEINRIQKNIEKEKNSLKGKSREDLFIEFRKELGSYAGITEEQSKDDDLLSRSVLLRCAGHLEIPTELVDIEKVEELVFRKFLEDFYKSLEEKLSKLNDNEIDNVKKHLQDSLDKMSKSEIEAIKDATNIEEMSADELMKFMKTAVIGGGAIIALHSLGFGLYLALSTMISAVSLAAGVTFSFGVYTTFAQSLWW</sequence>
<keyword evidence="2" id="KW-1133">Transmembrane helix</keyword>